<dbReference type="InterPro" id="IPR007278">
    <property type="entry name" value="DUF397"/>
</dbReference>
<dbReference type="EMBL" id="JAWMAJ010000113">
    <property type="protein sequence ID" value="MDV7220005.1"/>
    <property type="molecule type" value="Genomic_DNA"/>
</dbReference>
<dbReference type="Pfam" id="PF04149">
    <property type="entry name" value="DUF397"/>
    <property type="match status" value="1"/>
</dbReference>
<evidence type="ECO:0000313" key="3">
    <source>
        <dbReference type="Proteomes" id="UP001187346"/>
    </source>
</evidence>
<protein>
    <submittedName>
        <fullName evidence="2">DUF397 domain-containing protein</fullName>
    </submittedName>
</protein>
<name>A0ABU4FIV6_9ACTN</name>
<gene>
    <name evidence="2" type="ORF">R5A26_29095</name>
</gene>
<proteinExistence type="predicted"/>
<reference evidence="2 3" key="1">
    <citation type="submission" date="2023-10" db="EMBL/GenBank/DDBJ databases">
        <title>Characterization of rhizosphere-enriched actinobacteria from wheat plants lab-grown on chernevaya soil.</title>
        <authorList>
            <person name="Tikhonova E.N."/>
            <person name="Konopkin A."/>
            <person name="Kravchenko I.K."/>
        </authorList>
    </citation>
    <scope>NUCLEOTIDE SEQUENCE [LARGE SCALE GENOMIC DNA]</scope>
    <source>
        <strain evidence="2 3">RR29</strain>
    </source>
</reference>
<dbReference type="Proteomes" id="UP001187346">
    <property type="component" value="Unassembled WGS sequence"/>
</dbReference>
<comment type="caution">
    <text evidence="2">The sequence shown here is derived from an EMBL/GenBank/DDBJ whole genome shotgun (WGS) entry which is preliminary data.</text>
</comment>
<accession>A0ABU4FIV6</accession>
<organism evidence="2 3">
    <name type="scientific">Streptomyces prunicolor</name>
    <dbReference type="NCBI Taxonomy" id="67348"/>
    <lineage>
        <taxon>Bacteria</taxon>
        <taxon>Bacillati</taxon>
        <taxon>Actinomycetota</taxon>
        <taxon>Actinomycetes</taxon>
        <taxon>Kitasatosporales</taxon>
        <taxon>Streptomycetaceae</taxon>
        <taxon>Streptomyces</taxon>
    </lineage>
</organism>
<sequence length="77" mass="8134">MSALPRNVPSSSDSSDLSGVRWLRSSYSTGANNCVEAARPRSGPRAGLLAVRDSKDPQGPALLFSPASWTGFLATFH</sequence>
<dbReference type="RefSeq" id="WP_026150819.1">
    <property type="nucleotide sequence ID" value="NZ_CP108676.1"/>
</dbReference>
<keyword evidence="3" id="KW-1185">Reference proteome</keyword>
<feature type="domain" description="DUF397" evidence="1">
    <location>
        <begin position="21"/>
        <end position="75"/>
    </location>
</feature>
<evidence type="ECO:0000259" key="1">
    <source>
        <dbReference type="Pfam" id="PF04149"/>
    </source>
</evidence>
<evidence type="ECO:0000313" key="2">
    <source>
        <dbReference type="EMBL" id="MDV7220005.1"/>
    </source>
</evidence>